<feature type="compositionally biased region" description="Polar residues" evidence="3">
    <location>
        <begin position="12"/>
        <end position="30"/>
    </location>
</feature>
<dbReference type="SUPFAM" id="SSF51182">
    <property type="entry name" value="RmlC-like cupins"/>
    <property type="match status" value="1"/>
</dbReference>
<keyword evidence="6" id="KW-1185">Reference proteome</keyword>
<dbReference type="Pfam" id="PF02678">
    <property type="entry name" value="Pirin"/>
    <property type="match status" value="1"/>
</dbReference>
<proteinExistence type="inferred from homology"/>
<dbReference type="Proteomes" id="UP000494329">
    <property type="component" value="Unassembled WGS sequence"/>
</dbReference>
<dbReference type="RefSeq" id="WP_175110097.1">
    <property type="nucleotide sequence ID" value="NZ_CADIKF010000007.1"/>
</dbReference>
<protein>
    <recommendedName>
        <fullName evidence="4">Pirin N-terminal domain-containing protein</fullName>
    </recommendedName>
</protein>
<feature type="domain" description="Pirin N-terminal" evidence="4">
    <location>
        <begin position="40"/>
        <end position="127"/>
    </location>
</feature>
<gene>
    <name evidence="5" type="ORF">LMG29739_01353</name>
</gene>
<organism evidence="5 6">
    <name type="scientific">Paraburkholderia solisilvae</name>
    <dbReference type="NCBI Taxonomy" id="624376"/>
    <lineage>
        <taxon>Bacteria</taxon>
        <taxon>Pseudomonadati</taxon>
        <taxon>Pseudomonadota</taxon>
        <taxon>Betaproteobacteria</taxon>
        <taxon>Burkholderiales</taxon>
        <taxon>Burkholderiaceae</taxon>
        <taxon>Paraburkholderia</taxon>
    </lineage>
</organism>
<evidence type="ECO:0000259" key="4">
    <source>
        <dbReference type="Pfam" id="PF02678"/>
    </source>
</evidence>
<evidence type="ECO:0000256" key="2">
    <source>
        <dbReference type="RuleBase" id="RU003457"/>
    </source>
</evidence>
<dbReference type="PANTHER" id="PTHR13903">
    <property type="entry name" value="PIRIN-RELATED"/>
    <property type="match status" value="1"/>
</dbReference>
<reference evidence="5 6" key="1">
    <citation type="submission" date="2020-04" db="EMBL/GenBank/DDBJ databases">
        <authorList>
            <person name="De Canck E."/>
        </authorList>
    </citation>
    <scope>NUCLEOTIDE SEQUENCE [LARGE SCALE GENOMIC DNA]</scope>
    <source>
        <strain evidence="5 6">LMG 29739</strain>
    </source>
</reference>
<feature type="region of interest" description="Disordered" evidence="3">
    <location>
        <begin position="1"/>
        <end position="35"/>
    </location>
</feature>
<comment type="similarity">
    <text evidence="1 2">Belongs to the pirin family.</text>
</comment>
<name>A0A6J5DBM4_9BURK</name>
<dbReference type="AlphaFoldDB" id="A0A6J5DBM4"/>
<dbReference type="EMBL" id="CADIKF010000007">
    <property type="protein sequence ID" value="CAB3751670.1"/>
    <property type="molecule type" value="Genomic_DNA"/>
</dbReference>
<dbReference type="PANTHER" id="PTHR13903:SF8">
    <property type="entry name" value="PIRIN"/>
    <property type="match status" value="1"/>
</dbReference>
<evidence type="ECO:0000313" key="6">
    <source>
        <dbReference type="Proteomes" id="UP000494329"/>
    </source>
</evidence>
<accession>A0A6J5DBM4</accession>
<evidence type="ECO:0000256" key="1">
    <source>
        <dbReference type="ARBA" id="ARBA00008416"/>
    </source>
</evidence>
<dbReference type="InterPro" id="IPR012093">
    <property type="entry name" value="Pirin"/>
</dbReference>
<sequence length="304" mass="32829">MDSETRPPAAVDSQQARRILQRTSGKTTGPITRLASPSDIGQLIKPFVLLDYAELDLPSPIDARLHPHSGIATLTTLVGGSLHFQDSNGQPRSVMDGGVEWMQAGRGIWHGGSVSSTGTARMYQLWIGLPPPLELSAPSQMFLRPEDVPSDGPAHVLLGSLNGRASPICEPQPITYLHVRLREGENWRYTPPAGHDVLWISLYSGSLDAGEHVSEGELAIFEQSERSVDFVASANCGFVLGSAAHSPFDLVEGYYSVHTNTAALQYGEAEIRRLGAQLCVDGRLAPEQAARVERQMSTMTGHGQ</sequence>
<evidence type="ECO:0000256" key="3">
    <source>
        <dbReference type="SAM" id="MobiDB-lite"/>
    </source>
</evidence>
<dbReference type="InterPro" id="IPR014710">
    <property type="entry name" value="RmlC-like_jellyroll"/>
</dbReference>
<dbReference type="Gene3D" id="2.60.120.10">
    <property type="entry name" value="Jelly Rolls"/>
    <property type="match status" value="1"/>
</dbReference>
<dbReference type="InterPro" id="IPR003829">
    <property type="entry name" value="Pirin_N_dom"/>
</dbReference>
<evidence type="ECO:0000313" key="5">
    <source>
        <dbReference type="EMBL" id="CAB3751670.1"/>
    </source>
</evidence>
<dbReference type="InterPro" id="IPR011051">
    <property type="entry name" value="RmlC_Cupin_sf"/>
</dbReference>